<feature type="compositionally biased region" description="Polar residues" evidence="1">
    <location>
        <begin position="92"/>
        <end position="110"/>
    </location>
</feature>
<feature type="compositionally biased region" description="Pro residues" evidence="1">
    <location>
        <begin position="156"/>
        <end position="165"/>
    </location>
</feature>
<dbReference type="Proteomes" id="UP000038010">
    <property type="component" value="Unassembled WGS sequence"/>
</dbReference>
<evidence type="ECO:0000256" key="1">
    <source>
        <dbReference type="SAM" id="MobiDB-lite"/>
    </source>
</evidence>
<feature type="compositionally biased region" description="Basic and acidic residues" evidence="1">
    <location>
        <begin position="12"/>
        <end position="22"/>
    </location>
</feature>
<feature type="region of interest" description="Disordered" evidence="1">
    <location>
        <begin position="1"/>
        <end position="233"/>
    </location>
</feature>
<dbReference type="RefSeq" id="XP_018001179.1">
    <property type="nucleotide sequence ID" value="XM_018148614.1"/>
</dbReference>
<feature type="compositionally biased region" description="Acidic residues" evidence="1">
    <location>
        <begin position="31"/>
        <end position="88"/>
    </location>
</feature>
<keyword evidence="2" id="KW-1133">Transmembrane helix</keyword>
<feature type="region of interest" description="Disordered" evidence="1">
    <location>
        <begin position="622"/>
        <end position="671"/>
    </location>
</feature>
<feature type="transmembrane region" description="Helical" evidence="2">
    <location>
        <begin position="278"/>
        <end position="304"/>
    </location>
</feature>
<comment type="caution">
    <text evidence="3">The sequence shown here is derived from an EMBL/GenBank/DDBJ whole genome shotgun (WGS) entry which is preliminary data.</text>
</comment>
<dbReference type="OrthoDB" id="10670978at2759"/>
<feature type="compositionally biased region" description="Low complexity" evidence="1">
    <location>
        <begin position="166"/>
        <end position="191"/>
    </location>
</feature>
<gene>
    <name evidence="3" type="ORF">AB675_8186</name>
</gene>
<feature type="compositionally biased region" description="Basic residues" evidence="1">
    <location>
        <begin position="131"/>
        <end position="150"/>
    </location>
</feature>
<feature type="compositionally biased region" description="Polar residues" evidence="1">
    <location>
        <begin position="1"/>
        <end position="11"/>
    </location>
</feature>
<dbReference type="EMBL" id="LFJN01000010">
    <property type="protein sequence ID" value="KPI41216.1"/>
    <property type="molecule type" value="Genomic_DNA"/>
</dbReference>
<evidence type="ECO:0000313" key="4">
    <source>
        <dbReference type="Proteomes" id="UP000038010"/>
    </source>
</evidence>
<reference evidence="3 4" key="1">
    <citation type="submission" date="2015-06" db="EMBL/GenBank/DDBJ databases">
        <title>Draft genome of the ant-associated black yeast Phialophora attae CBS 131958.</title>
        <authorList>
            <person name="Moreno L.F."/>
            <person name="Stielow B.J."/>
            <person name="de Hoog S."/>
            <person name="Vicente V.A."/>
            <person name="Weiss V.A."/>
            <person name="de Vries M."/>
            <person name="Cruz L.M."/>
            <person name="Souza E.M."/>
        </authorList>
    </citation>
    <scope>NUCLEOTIDE SEQUENCE [LARGE SCALE GENOMIC DNA]</scope>
    <source>
        <strain evidence="3 4">CBS 131958</strain>
    </source>
</reference>
<proteinExistence type="predicted"/>
<keyword evidence="2" id="KW-0472">Membrane</keyword>
<feature type="compositionally biased region" description="Low complexity" evidence="1">
    <location>
        <begin position="625"/>
        <end position="635"/>
    </location>
</feature>
<dbReference type="AlphaFoldDB" id="A0A0N1HVD3"/>
<accession>A0A0N1HVD3</accession>
<protein>
    <submittedName>
        <fullName evidence="3">Uncharacterized protein</fullName>
    </submittedName>
</protein>
<evidence type="ECO:0000256" key="2">
    <source>
        <dbReference type="SAM" id="Phobius"/>
    </source>
</evidence>
<organism evidence="3 4">
    <name type="scientific">Cyphellophora attinorum</name>
    <dbReference type="NCBI Taxonomy" id="1664694"/>
    <lineage>
        <taxon>Eukaryota</taxon>
        <taxon>Fungi</taxon>
        <taxon>Dikarya</taxon>
        <taxon>Ascomycota</taxon>
        <taxon>Pezizomycotina</taxon>
        <taxon>Eurotiomycetes</taxon>
        <taxon>Chaetothyriomycetidae</taxon>
        <taxon>Chaetothyriales</taxon>
        <taxon>Cyphellophoraceae</taxon>
        <taxon>Cyphellophora</taxon>
    </lineage>
</organism>
<evidence type="ECO:0000313" key="3">
    <source>
        <dbReference type="EMBL" id="KPI41216.1"/>
    </source>
</evidence>
<dbReference type="VEuPathDB" id="FungiDB:AB675_8186"/>
<keyword evidence="2" id="KW-0812">Transmembrane</keyword>
<sequence>MSRSKTLAQRQMETDVDSRLVIDKGQTTGADEIEEYDAADDEEEDDNDGADGGEDDEDDSEGSDEDGTSGDDTSDGPGETSEEEDLIEGEPATTTGPQQKAISQPPSMSGWQILGPLPTVQPELLQAQPRNTRRRMRLDKIKRHPKRSHIQRQVSAPPPRPPPPAATLSPPIELETEGSSESGIESDGFSSNTEDEDATTLPSPTSNTTSSATGTIGAAGVATVNDRPTTISSPTATKSTLIIEATPSGPNQAAASAFPTGVADSAGISAGPAPEERIAIIAGCTVLGVALLVAGLYCLFRFCVPVRTWYSDRRRHYRDKRSERLGTSPQDWKWPLQFIFGSDRPAPPRRKITDPWKGDDMESNPTASATMVADGFRPMSGQGAAYKLHHQKITGTAKWFFGAGGGSNKESSRWSDSEASEVAGHAARTTYSENTFINLYGKGSSSPPTTILDEKAGFAGGAVQISQVELAPPLPVKQNFNTNSKPNPNPVTVTSRNLPPPIPALPSKSNRASTATTATNFTAGEIGTAVAMPISTSPPPTRSNTVTTNLSSLAPPQPLYLGAQTSHFSASTLDPATPRTFICSQNKFELPDIPSSLVRPDSMGSVSSVDTVDVLGGGLGKVGSRDSAASASSAAQGPKRGASMRGNGIKSVGDGKLPQKRAASPGKVGLPGAVRRVADGGVL</sequence>
<keyword evidence="4" id="KW-1185">Reference proteome</keyword>
<feature type="compositionally biased region" description="Low complexity" evidence="1">
    <location>
        <begin position="199"/>
        <end position="225"/>
    </location>
</feature>
<name>A0A0N1HVD3_9EURO</name>
<dbReference type="GeneID" id="28740493"/>